<reference evidence="2" key="1">
    <citation type="submission" date="2016-10" db="EMBL/GenBank/DDBJ databases">
        <authorList>
            <person name="Wegmann U."/>
        </authorList>
    </citation>
    <scope>NUCLEOTIDE SEQUENCE [LARGE SCALE GENOMIC DNA]</scope>
</reference>
<dbReference type="AlphaFoldDB" id="A0A1K1LHX0"/>
<organism evidence="1 2">
    <name type="scientific">Desulfovibrio piger</name>
    <dbReference type="NCBI Taxonomy" id="901"/>
    <lineage>
        <taxon>Bacteria</taxon>
        <taxon>Pseudomonadati</taxon>
        <taxon>Thermodesulfobacteriota</taxon>
        <taxon>Desulfovibrionia</taxon>
        <taxon>Desulfovibrionales</taxon>
        <taxon>Desulfovibrionaceae</taxon>
        <taxon>Desulfovibrio</taxon>
    </lineage>
</organism>
<evidence type="ECO:0000313" key="2">
    <source>
        <dbReference type="Proteomes" id="UP000186323"/>
    </source>
</evidence>
<dbReference type="Proteomes" id="UP000186323">
    <property type="component" value="Chromosome I"/>
</dbReference>
<sequence length="55" mass="6589">MKKDTMTDRDVCISIGKIEDETQVTSNDTGWSEEEKERMRQYGYDDMDMIRAWYS</sequence>
<proteinExistence type="predicted"/>
<dbReference type="KEGG" id="dpg:DESPIGER_2489"/>
<accession>A0A1K1LHX0</accession>
<dbReference type="EMBL" id="LT630450">
    <property type="protein sequence ID" value="SFV74307.1"/>
    <property type="molecule type" value="Genomic_DNA"/>
</dbReference>
<keyword evidence="2" id="KW-1185">Reference proteome</keyword>
<protein>
    <submittedName>
        <fullName evidence="1">Uncharacterized protein</fullName>
    </submittedName>
</protein>
<name>A0A1K1LHX0_9BACT</name>
<gene>
    <name evidence="1" type="ORF">DESPIGER_2489</name>
</gene>
<evidence type="ECO:0000313" key="1">
    <source>
        <dbReference type="EMBL" id="SFV74307.1"/>
    </source>
</evidence>
<dbReference type="RefSeq" id="WP_173783295.1">
    <property type="nucleotide sequence ID" value="NZ_LT630450.1"/>
</dbReference>